<dbReference type="InterPro" id="IPR025733">
    <property type="entry name" value="PAPs_C"/>
</dbReference>
<keyword evidence="3" id="KW-1185">Reference proteome</keyword>
<name>A0AA86S2B7_9FABA</name>
<dbReference type="Gramene" id="rna-AYBTSS11_LOCUS5518">
    <property type="protein sequence ID" value="CAJ1931903.1"/>
    <property type="gene ID" value="gene-AYBTSS11_LOCUS5518"/>
</dbReference>
<protein>
    <recommendedName>
        <fullName evidence="1">Purple acid phosphatase C-terminal domain-containing protein</fullName>
    </recommendedName>
</protein>
<dbReference type="PANTHER" id="PTHR45778">
    <property type="entry name" value="PURPLE ACID PHOSPHATASE-RELATED"/>
    <property type="match status" value="1"/>
</dbReference>
<organism evidence="2 3">
    <name type="scientific">Sphenostylis stenocarpa</name>
    <dbReference type="NCBI Taxonomy" id="92480"/>
    <lineage>
        <taxon>Eukaryota</taxon>
        <taxon>Viridiplantae</taxon>
        <taxon>Streptophyta</taxon>
        <taxon>Embryophyta</taxon>
        <taxon>Tracheophyta</taxon>
        <taxon>Spermatophyta</taxon>
        <taxon>Magnoliopsida</taxon>
        <taxon>eudicotyledons</taxon>
        <taxon>Gunneridae</taxon>
        <taxon>Pentapetalae</taxon>
        <taxon>rosids</taxon>
        <taxon>fabids</taxon>
        <taxon>Fabales</taxon>
        <taxon>Fabaceae</taxon>
        <taxon>Papilionoideae</taxon>
        <taxon>50 kb inversion clade</taxon>
        <taxon>NPAAA clade</taxon>
        <taxon>indigoferoid/millettioid clade</taxon>
        <taxon>Phaseoleae</taxon>
        <taxon>Sphenostylis</taxon>
    </lineage>
</organism>
<evidence type="ECO:0000259" key="1">
    <source>
        <dbReference type="Pfam" id="PF14008"/>
    </source>
</evidence>
<feature type="domain" description="Purple acid phosphatase C-terminal" evidence="1">
    <location>
        <begin position="68"/>
        <end position="127"/>
    </location>
</feature>
<dbReference type="InterPro" id="IPR029052">
    <property type="entry name" value="Metallo-depent_PP-like"/>
</dbReference>
<proteinExistence type="predicted"/>
<gene>
    <name evidence="2" type="ORF">AYBTSS11_LOCUS5518</name>
</gene>
<evidence type="ECO:0000313" key="2">
    <source>
        <dbReference type="EMBL" id="CAJ1931903.1"/>
    </source>
</evidence>
<dbReference type="EMBL" id="OY731399">
    <property type="protein sequence ID" value="CAJ1931903.1"/>
    <property type="molecule type" value="Genomic_DNA"/>
</dbReference>
<accession>A0AA86S2B7</accession>
<dbReference type="Gene3D" id="3.60.21.10">
    <property type="match status" value="1"/>
</dbReference>
<reference evidence="2" key="1">
    <citation type="submission" date="2023-10" db="EMBL/GenBank/DDBJ databases">
        <authorList>
            <person name="Domelevo Entfellner J.-B."/>
        </authorList>
    </citation>
    <scope>NUCLEOTIDE SEQUENCE</scope>
</reference>
<dbReference type="SUPFAM" id="SSF56300">
    <property type="entry name" value="Metallo-dependent phosphatases"/>
    <property type="match status" value="1"/>
</dbReference>
<dbReference type="PANTHER" id="PTHR45778:SF16">
    <property type="entry name" value="INACTIVE PURPLE ACID PHOSPHATASE 1-RELATED"/>
    <property type="match status" value="1"/>
</dbReference>
<dbReference type="Proteomes" id="UP001189624">
    <property type="component" value="Chromosome 2"/>
</dbReference>
<dbReference type="Pfam" id="PF14008">
    <property type="entry name" value="Metallophos_C"/>
    <property type="match status" value="1"/>
</dbReference>
<dbReference type="AlphaFoldDB" id="A0AA86S2B7"/>
<sequence>MSNTLIPTMLLLRKMEQILFHVPQIASFKPESRNDNALLSTNKYLFYILQQNICTNEEKHHYKGTMNGTIHIVAGGGGASLSTFTSLKTKWSIFKDYDYGFVKLTAFDHSNLLFEYKKSRDGKVYDSFKISRDYRDILACTMDSCPSITIAS</sequence>
<evidence type="ECO:0000313" key="3">
    <source>
        <dbReference type="Proteomes" id="UP001189624"/>
    </source>
</evidence>